<sequence>MSLVTDAYTAKLWEGAQDSSSWEHPTVSFWNYILSKHFFADKNFLVDRQKPAAKDESRRRVDIVVKHFEDNDFRLRPRIEISFGYCRAASYRSLSIVLHRRGNRICLRYNNPRHHRATLAIHSSVIIF</sequence>
<evidence type="ECO:0000313" key="1">
    <source>
        <dbReference type="EMBL" id="KAF2460720.1"/>
    </source>
</evidence>
<dbReference type="Proteomes" id="UP000799766">
    <property type="component" value="Unassembled WGS sequence"/>
</dbReference>
<reference evidence="1" key="1">
    <citation type="journal article" date="2020" name="Stud. Mycol.">
        <title>101 Dothideomycetes genomes: a test case for predicting lifestyles and emergence of pathogens.</title>
        <authorList>
            <person name="Haridas S."/>
            <person name="Albert R."/>
            <person name="Binder M."/>
            <person name="Bloem J."/>
            <person name="Labutti K."/>
            <person name="Salamov A."/>
            <person name="Andreopoulos B."/>
            <person name="Baker S."/>
            <person name="Barry K."/>
            <person name="Bills G."/>
            <person name="Bluhm B."/>
            <person name="Cannon C."/>
            <person name="Castanera R."/>
            <person name="Culley D."/>
            <person name="Daum C."/>
            <person name="Ezra D."/>
            <person name="Gonzalez J."/>
            <person name="Henrissat B."/>
            <person name="Kuo A."/>
            <person name="Liang C."/>
            <person name="Lipzen A."/>
            <person name="Lutzoni F."/>
            <person name="Magnuson J."/>
            <person name="Mondo S."/>
            <person name="Nolan M."/>
            <person name="Ohm R."/>
            <person name="Pangilinan J."/>
            <person name="Park H.-J."/>
            <person name="Ramirez L."/>
            <person name="Alfaro M."/>
            <person name="Sun H."/>
            <person name="Tritt A."/>
            <person name="Yoshinaga Y."/>
            <person name="Zwiers L.-H."/>
            <person name="Turgeon B."/>
            <person name="Goodwin S."/>
            <person name="Spatafora J."/>
            <person name="Crous P."/>
            <person name="Grigoriev I."/>
        </authorList>
    </citation>
    <scope>NUCLEOTIDE SEQUENCE</scope>
    <source>
        <strain evidence="1">ATCC 16933</strain>
    </source>
</reference>
<dbReference type="EMBL" id="MU001673">
    <property type="protein sequence ID" value="KAF2460720.1"/>
    <property type="molecule type" value="Genomic_DNA"/>
</dbReference>
<accession>A0A6A6P9V0</accession>
<evidence type="ECO:0000313" key="2">
    <source>
        <dbReference type="Proteomes" id="UP000799766"/>
    </source>
</evidence>
<dbReference type="AlphaFoldDB" id="A0A6A6P9V0"/>
<protein>
    <submittedName>
        <fullName evidence="1">Uncharacterized protein</fullName>
    </submittedName>
</protein>
<proteinExistence type="predicted"/>
<organism evidence="1 2">
    <name type="scientific">Lineolata rhizophorae</name>
    <dbReference type="NCBI Taxonomy" id="578093"/>
    <lineage>
        <taxon>Eukaryota</taxon>
        <taxon>Fungi</taxon>
        <taxon>Dikarya</taxon>
        <taxon>Ascomycota</taxon>
        <taxon>Pezizomycotina</taxon>
        <taxon>Dothideomycetes</taxon>
        <taxon>Dothideomycetes incertae sedis</taxon>
        <taxon>Lineolatales</taxon>
        <taxon>Lineolataceae</taxon>
        <taxon>Lineolata</taxon>
    </lineage>
</organism>
<dbReference type="OrthoDB" id="3942694at2759"/>
<gene>
    <name evidence="1" type="ORF">BDY21DRAFT_336227</name>
</gene>
<keyword evidence="2" id="KW-1185">Reference proteome</keyword>
<name>A0A6A6P9V0_9PEZI</name>